<keyword evidence="1" id="KW-1133">Transmembrane helix</keyword>
<gene>
    <name evidence="2" type="ORF">PCL1606_22320</name>
</gene>
<sequence length="124" mass="13819">MCGKRYLVELTLTLLVYIATLLLSMYLMPGMDSSAGRIAVSLIPVIPLIVMALVVIRQLRRLDELSQRIQLNALGIAFVCTALITFSYGFLEIAGLPRLSMFAVWPIMGSVWLVATLLGNRRYQ</sequence>
<reference evidence="2 3" key="1">
    <citation type="journal article" date="2015" name="Mol. Plant Microbe Interact.">
        <title>Comparative Genomic Analysis of Pseudomonas chlororaphis PCL1606 Reveals New Insight into Antifungal Compounds Involved in Biocontrol.</title>
        <authorList>
            <person name="Calderon C.E."/>
            <person name="Ramos C."/>
            <person name="de Vicente A."/>
            <person name="Cazorla F.M."/>
        </authorList>
    </citation>
    <scope>NUCLEOTIDE SEQUENCE [LARGE SCALE GENOMIC DNA]</scope>
    <source>
        <strain evidence="2 3">PCL1606</strain>
    </source>
</reference>
<name>A0A0D5XY11_9PSED</name>
<evidence type="ECO:0000256" key="1">
    <source>
        <dbReference type="SAM" id="Phobius"/>
    </source>
</evidence>
<dbReference type="RefSeq" id="WP_045882240.1">
    <property type="nucleotide sequence ID" value="NZ_CP011110.1"/>
</dbReference>
<dbReference type="KEGG" id="pcz:PCL1606_22320"/>
<accession>A0A0D5XY11</accession>
<feature type="transmembrane region" description="Helical" evidence="1">
    <location>
        <begin position="38"/>
        <end position="59"/>
    </location>
</feature>
<keyword evidence="1" id="KW-0472">Membrane</keyword>
<keyword evidence="1" id="KW-0812">Transmembrane</keyword>
<dbReference type="AlphaFoldDB" id="A0A0D5XY11"/>
<proteinExistence type="predicted"/>
<evidence type="ECO:0000313" key="3">
    <source>
        <dbReference type="Proteomes" id="UP000032748"/>
    </source>
</evidence>
<dbReference type="PATRIC" id="fig|587753.10.peg.2229"/>
<evidence type="ECO:0008006" key="4">
    <source>
        <dbReference type="Google" id="ProtNLM"/>
    </source>
</evidence>
<protein>
    <recommendedName>
        <fullName evidence="4">Transmembrane protein</fullName>
    </recommendedName>
</protein>
<dbReference type="Proteomes" id="UP000032748">
    <property type="component" value="Chromosome"/>
</dbReference>
<feature type="transmembrane region" description="Helical" evidence="1">
    <location>
        <begin position="7"/>
        <end position="26"/>
    </location>
</feature>
<organism evidence="2 3">
    <name type="scientific">Pseudomonas chlororaphis</name>
    <dbReference type="NCBI Taxonomy" id="587753"/>
    <lineage>
        <taxon>Bacteria</taxon>
        <taxon>Pseudomonadati</taxon>
        <taxon>Pseudomonadota</taxon>
        <taxon>Gammaproteobacteria</taxon>
        <taxon>Pseudomonadales</taxon>
        <taxon>Pseudomonadaceae</taxon>
        <taxon>Pseudomonas</taxon>
    </lineage>
</organism>
<feature type="transmembrane region" description="Helical" evidence="1">
    <location>
        <begin position="102"/>
        <end position="119"/>
    </location>
</feature>
<dbReference type="OrthoDB" id="6107348at2"/>
<feature type="transmembrane region" description="Helical" evidence="1">
    <location>
        <begin position="71"/>
        <end position="90"/>
    </location>
</feature>
<dbReference type="EMBL" id="CP011110">
    <property type="protein sequence ID" value="AKA23685.1"/>
    <property type="molecule type" value="Genomic_DNA"/>
</dbReference>
<evidence type="ECO:0000313" key="2">
    <source>
        <dbReference type="EMBL" id="AKA23685.1"/>
    </source>
</evidence>